<evidence type="ECO:0000256" key="2">
    <source>
        <dbReference type="ARBA" id="ARBA00022475"/>
    </source>
</evidence>
<dbReference type="PANTHER" id="PTHR45138:SF9">
    <property type="entry name" value="DIGUANYLATE CYCLASE DGCM-RELATED"/>
    <property type="match status" value="1"/>
</dbReference>
<reference evidence="9" key="1">
    <citation type="journal article" date="2024" name="Algal Res.">
        <title>Biochemical, toxicological and genomic investigation of a high-biomass producing Limnothrix strain isolated from Italian shallow drinking water reservoir.</title>
        <authorList>
            <person name="Simonazzi M."/>
            <person name="Shishido T.K."/>
            <person name="Delbaje E."/>
            <person name="Wahlsten M."/>
            <person name="Fewer D.P."/>
            <person name="Sivonen K."/>
            <person name="Pezzolesi L."/>
            <person name="Pistocchi R."/>
        </authorList>
    </citation>
    <scope>NUCLEOTIDE SEQUENCE [LARGE SCALE GENOMIC DNA]</scope>
    <source>
        <strain evidence="9">LRLZ20PSL1</strain>
    </source>
</reference>
<feature type="transmembrane region" description="Helical" evidence="6">
    <location>
        <begin position="243"/>
        <end position="271"/>
    </location>
</feature>
<dbReference type="Gene3D" id="3.30.450.20">
    <property type="entry name" value="PAS domain"/>
    <property type="match status" value="1"/>
</dbReference>
<sequence>MRQFWQQIFNEIDSDRQHLSGQDSLKIIGSNLAIAVVYSLLATISLEFISLPGKVASVWLPSGLTFAIFYYYRLKAIPGIICGSMFGLIPLFFDWKFSFASFVLLNLVCTLANCLQPLISTWIFQKNATLDRASGRVKSASFFVISAAAGPFVSATMGITISYWIGTITWQDYGVCWLSWWLASTLAHLIFTPPILLLKELGWRRIFAGLHQAMDWNFESSAIVVITAAIVWIDFFYGYPLAYILFAILIWSVFRLGELISALGVAIISLAAIIATSQGTGSFSDRTPNESIILLQSFIGILAITGLILSATVQERQAIRSDLVQMLETLEIRIEERTADLRLSEAQLDAFFSAAPWGMGIIDHHYRYVRVNQVLAKINRLPESGHLGRLIWDVVPGLRSSLEPLFQAVFSTGDSILNQEINAQISTQSRIENTWLVSYFPIFDINHQPYRVGFLVMDITDRKRLELQLAHQARIDGLTQIANRRHFDEVLRSEWNRCLRSTQPLSLMLCDADYFKKYNDTYGHLMGDQCLAAIAQVLREHARRSSDLAARYGGEEFAVLLPNTTLVEAVQLAHQIRGQIHQLAIPHSGSQVSRHVTLSIGIMSHIPQSGDEISDLIAGADRSLYEAKQQGRDRIVALPYEAIRQPSSLAGDVPRDRPSSR</sequence>
<evidence type="ECO:0000259" key="7">
    <source>
        <dbReference type="PROSITE" id="PS50887"/>
    </source>
</evidence>
<evidence type="ECO:0000256" key="4">
    <source>
        <dbReference type="ARBA" id="ARBA00022989"/>
    </source>
</evidence>
<keyword evidence="9" id="KW-1185">Reference proteome</keyword>
<evidence type="ECO:0000256" key="6">
    <source>
        <dbReference type="SAM" id="Phobius"/>
    </source>
</evidence>
<keyword evidence="8" id="KW-0548">Nucleotidyltransferase</keyword>
<dbReference type="InterPro" id="IPR007895">
    <property type="entry name" value="MASE1"/>
</dbReference>
<dbReference type="EMBL" id="JAZAQF010000023">
    <property type="protein sequence ID" value="MFG3816873.1"/>
    <property type="molecule type" value="Genomic_DNA"/>
</dbReference>
<dbReference type="Pfam" id="PF08448">
    <property type="entry name" value="PAS_4"/>
    <property type="match status" value="1"/>
</dbReference>
<dbReference type="InterPro" id="IPR050469">
    <property type="entry name" value="Diguanylate_Cyclase"/>
</dbReference>
<dbReference type="PANTHER" id="PTHR45138">
    <property type="entry name" value="REGULATORY COMPONENTS OF SENSORY TRANSDUCTION SYSTEM"/>
    <property type="match status" value="1"/>
</dbReference>
<keyword evidence="4 6" id="KW-1133">Transmembrane helix</keyword>
<gene>
    <name evidence="8" type="ORF">VPK24_04420</name>
</gene>
<dbReference type="SUPFAM" id="SSF55073">
    <property type="entry name" value="Nucleotide cyclase"/>
    <property type="match status" value="1"/>
</dbReference>
<feature type="domain" description="GGDEF" evidence="7">
    <location>
        <begin position="503"/>
        <end position="640"/>
    </location>
</feature>
<keyword evidence="5 6" id="KW-0472">Membrane</keyword>
<evidence type="ECO:0000256" key="3">
    <source>
        <dbReference type="ARBA" id="ARBA00022692"/>
    </source>
</evidence>
<evidence type="ECO:0000256" key="1">
    <source>
        <dbReference type="ARBA" id="ARBA00004651"/>
    </source>
</evidence>
<dbReference type="InterPro" id="IPR035965">
    <property type="entry name" value="PAS-like_dom_sf"/>
</dbReference>
<comment type="caution">
    <text evidence="8">The sequence shown here is derived from an EMBL/GenBank/DDBJ whole genome shotgun (WGS) entry which is preliminary data.</text>
</comment>
<organism evidence="8 9">
    <name type="scientific">Limnothrix redekei LRLZ20PSL1</name>
    <dbReference type="NCBI Taxonomy" id="3112953"/>
    <lineage>
        <taxon>Bacteria</taxon>
        <taxon>Bacillati</taxon>
        <taxon>Cyanobacteriota</taxon>
        <taxon>Cyanophyceae</taxon>
        <taxon>Pseudanabaenales</taxon>
        <taxon>Pseudanabaenaceae</taxon>
        <taxon>Limnothrix</taxon>
    </lineage>
</organism>
<comment type="subcellular location">
    <subcellularLocation>
        <location evidence="1">Cell membrane</location>
        <topology evidence="1">Multi-pass membrane protein</topology>
    </subcellularLocation>
</comment>
<evidence type="ECO:0000313" key="8">
    <source>
        <dbReference type="EMBL" id="MFG3816873.1"/>
    </source>
</evidence>
<name>A0ABW7CAB6_9CYAN</name>
<feature type="transmembrane region" description="Helical" evidence="6">
    <location>
        <begin position="177"/>
        <end position="198"/>
    </location>
</feature>
<feature type="transmembrane region" description="Helical" evidence="6">
    <location>
        <begin position="27"/>
        <end position="49"/>
    </location>
</feature>
<dbReference type="Pfam" id="PF05231">
    <property type="entry name" value="MASE1"/>
    <property type="match status" value="1"/>
</dbReference>
<dbReference type="Pfam" id="PF00990">
    <property type="entry name" value="GGDEF"/>
    <property type="match status" value="1"/>
</dbReference>
<keyword evidence="3 6" id="KW-0812">Transmembrane</keyword>
<dbReference type="Gene3D" id="3.30.70.270">
    <property type="match status" value="1"/>
</dbReference>
<dbReference type="SMART" id="SM00267">
    <property type="entry name" value="GGDEF"/>
    <property type="match status" value="1"/>
</dbReference>
<dbReference type="CDD" id="cd01949">
    <property type="entry name" value="GGDEF"/>
    <property type="match status" value="1"/>
</dbReference>
<dbReference type="InterPro" id="IPR013656">
    <property type="entry name" value="PAS_4"/>
</dbReference>
<evidence type="ECO:0000313" key="9">
    <source>
        <dbReference type="Proteomes" id="UP001604335"/>
    </source>
</evidence>
<evidence type="ECO:0000256" key="5">
    <source>
        <dbReference type="ARBA" id="ARBA00023136"/>
    </source>
</evidence>
<dbReference type="PROSITE" id="PS50887">
    <property type="entry name" value="GGDEF"/>
    <property type="match status" value="1"/>
</dbReference>
<feature type="transmembrane region" description="Helical" evidence="6">
    <location>
        <begin position="140"/>
        <end position="165"/>
    </location>
</feature>
<dbReference type="SUPFAM" id="SSF55785">
    <property type="entry name" value="PYP-like sensor domain (PAS domain)"/>
    <property type="match status" value="1"/>
</dbReference>
<dbReference type="NCBIfam" id="TIGR00254">
    <property type="entry name" value="GGDEF"/>
    <property type="match status" value="1"/>
</dbReference>
<dbReference type="GO" id="GO:0052621">
    <property type="term" value="F:diguanylate cyclase activity"/>
    <property type="evidence" value="ECO:0007669"/>
    <property type="project" value="UniProtKB-EC"/>
</dbReference>
<accession>A0ABW7CAB6</accession>
<dbReference type="EC" id="2.7.7.65" evidence="8"/>
<feature type="transmembrane region" description="Helical" evidence="6">
    <location>
        <begin position="218"/>
        <end position="237"/>
    </location>
</feature>
<dbReference type="Proteomes" id="UP001604335">
    <property type="component" value="Unassembled WGS sequence"/>
</dbReference>
<dbReference type="InterPro" id="IPR043128">
    <property type="entry name" value="Rev_trsase/Diguanyl_cyclase"/>
</dbReference>
<dbReference type="InterPro" id="IPR029787">
    <property type="entry name" value="Nucleotide_cyclase"/>
</dbReference>
<keyword evidence="2" id="KW-1003">Cell membrane</keyword>
<feature type="transmembrane region" description="Helical" evidence="6">
    <location>
        <begin position="99"/>
        <end position="119"/>
    </location>
</feature>
<feature type="transmembrane region" description="Helical" evidence="6">
    <location>
        <begin position="292"/>
        <end position="313"/>
    </location>
</feature>
<proteinExistence type="predicted"/>
<feature type="transmembrane region" description="Helical" evidence="6">
    <location>
        <begin position="77"/>
        <end position="93"/>
    </location>
</feature>
<keyword evidence="8" id="KW-0808">Transferase</keyword>
<dbReference type="InterPro" id="IPR000160">
    <property type="entry name" value="GGDEF_dom"/>
</dbReference>
<protein>
    <submittedName>
        <fullName evidence="8">Diguanylate cyclase</fullName>
        <ecNumber evidence="8">2.7.7.65</ecNumber>
    </submittedName>
</protein>